<evidence type="ECO:0000256" key="2">
    <source>
        <dbReference type="ARBA" id="ARBA00022692"/>
    </source>
</evidence>
<protein>
    <submittedName>
        <fullName evidence="6">Membrane protein, putative</fullName>
    </submittedName>
</protein>
<dbReference type="Pfam" id="PF01925">
    <property type="entry name" value="TauE"/>
    <property type="match status" value="1"/>
</dbReference>
<gene>
    <name evidence="6" type="ORF">MNBD_ALPHA02-1589</name>
</gene>
<keyword evidence="2 5" id="KW-0812">Transmembrane</keyword>
<dbReference type="GO" id="GO:0016020">
    <property type="term" value="C:membrane"/>
    <property type="evidence" value="ECO:0007669"/>
    <property type="project" value="UniProtKB-SubCell"/>
</dbReference>
<keyword evidence="3 5" id="KW-1133">Transmembrane helix</keyword>
<evidence type="ECO:0000313" key="6">
    <source>
        <dbReference type="EMBL" id="VAV90609.1"/>
    </source>
</evidence>
<sequence>MRLADGVPRGISAPVLPGIIGMVSTMMGIGGGAMSVTILTLFNVPIHRAVGTSALFGLFIALPGTIGYMILGQGNMLLPPGSVGFVNVIGFLILSPATFLAAPLGARIAHALTQRQLSMTFGAFLMVAAVRMLYRSMV</sequence>
<evidence type="ECO:0000256" key="5">
    <source>
        <dbReference type="SAM" id="Phobius"/>
    </source>
</evidence>
<dbReference type="EMBL" id="UOED01000059">
    <property type="protein sequence ID" value="VAV90609.1"/>
    <property type="molecule type" value="Genomic_DNA"/>
</dbReference>
<comment type="subcellular location">
    <subcellularLocation>
        <location evidence="1">Membrane</location>
        <topology evidence="1">Multi-pass membrane protein</topology>
    </subcellularLocation>
</comment>
<evidence type="ECO:0000256" key="1">
    <source>
        <dbReference type="ARBA" id="ARBA00004141"/>
    </source>
</evidence>
<proteinExistence type="predicted"/>
<feature type="transmembrane region" description="Helical" evidence="5">
    <location>
        <begin position="20"/>
        <end position="42"/>
    </location>
</feature>
<evidence type="ECO:0000256" key="3">
    <source>
        <dbReference type="ARBA" id="ARBA00022989"/>
    </source>
</evidence>
<name>A0A3B0RF33_9ZZZZ</name>
<feature type="transmembrane region" description="Helical" evidence="5">
    <location>
        <begin position="117"/>
        <end position="134"/>
    </location>
</feature>
<dbReference type="InterPro" id="IPR002781">
    <property type="entry name" value="TM_pro_TauE-like"/>
</dbReference>
<feature type="transmembrane region" description="Helical" evidence="5">
    <location>
        <begin position="49"/>
        <end position="71"/>
    </location>
</feature>
<dbReference type="PANTHER" id="PTHR43483:SF3">
    <property type="entry name" value="MEMBRANE TRANSPORTER PROTEIN HI_0806-RELATED"/>
    <property type="match status" value="1"/>
</dbReference>
<dbReference type="AlphaFoldDB" id="A0A3B0RF33"/>
<organism evidence="6">
    <name type="scientific">hydrothermal vent metagenome</name>
    <dbReference type="NCBI Taxonomy" id="652676"/>
    <lineage>
        <taxon>unclassified sequences</taxon>
        <taxon>metagenomes</taxon>
        <taxon>ecological metagenomes</taxon>
    </lineage>
</organism>
<accession>A0A3B0RF33</accession>
<dbReference type="PANTHER" id="PTHR43483">
    <property type="entry name" value="MEMBRANE TRANSPORTER PROTEIN HI_0806-RELATED"/>
    <property type="match status" value="1"/>
</dbReference>
<evidence type="ECO:0000256" key="4">
    <source>
        <dbReference type="ARBA" id="ARBA00023136"/>
    </source>
</evidence>
<feature type="transmembrane region" description="Helical" evidence="5">
    <location>
        <begin position="83"/>
        <end position="105"/>
    </location>
</feature>
<reference evidence="6" key="1">
    <citation type="submission" date="2018-06" db="EMBL/GenBank/DDBJ databases">
        <authorList>
            <person name="Zhirakovskaya E."/>
        </authorList>
    </citation>
    <scope>NUCLEOTIDE SEQUENCE</scope>
</reference>
<keyword evidence="4 5" id="KW-0472">Membrane</keyword>